<keyword evidence="2" id="KW-1185">Reference proteome</keyword>
<proteinExistence type="predicted"/>
<comment type="caution">
    <text evidence="1">The sequence shown here is derived from an EMBL/GenBank/DDBJ whole genome shotgun (WGS) entry which is preliminary data.</text>
</comment>
<evidence type="ECO:0000313" key="1">
    <source>
        <dbReference type="EMBL" id="KAJ8126591.1"/>
    </source>
</evidence>
<dbReference type="EMBL" id="JAPUUL010001792">
    <property type="protein sequence ID" value="KAJ8126591.1"/>
    <property type="molecule type" value="Genomic_DNA"/>
</dbReference>
<evidence type="ECO:0000313" key="2">
    <source>
        <dbReference type="Proteomes" id="UP001153332"/>
    </source>
</evidence>
<gene>
    <name evidence="1" type="ORF">O1611_g7048</name>
</gene>
<accession>A0ACC2JGF0</accession>
<organism evidence="1 2">
    <name type="scientific">Lasiodiplodia mahajangana</name>
    <dbReference type="NCBI Taxonomy" id="1108764"/>
    <lineage>
        <taxon>Eukaryota</taxon>
        <taxon>Fungi</taxon>
        <taxon>Dikarya</taxon>
        <taxon>Ascomycota</taxon>
        <taxon>Pezizomycotina</taxon>
        <taxon>Dothideomycetes</taxon>
        <taxon>Dothideomycetes incertae sedis</taxon>
        <taxon>Botryosphaeriales</taxon>
        <taxon>Botryosphaeriaceae</taxon>
        <taxon>Lasiodiplodia</taxon>
    </lineage>
</organism>
<reference evidence="1" key="1">
    <citation type="submission" date="2022-12" db="EMBL/GenBank/DDBJ databases">
        <title>Genome Sequence of Lasiodiplodia mahajangana.</title>
        <authorList>
            <person name="Buettner E."/>
        </authorList>
    </citation>
    <scope>NUCLEOTIDE SEQUENCE</scope>
    <source>
        <strain evidence="1">VT137</strain>
    </source>
</reference>
<protein>
    <submittedName>
        <fullName evidence="1">Uncharacterized protein</fullName>
    </submittedName>
</protein>
<name>A0ACC2JGF0_9PEZI</name>
<dbReference type="Proteomes" id="UP001153332">
    <property type="component" value="Unassembled WGS sequence"/>
</dbReference>
<sequence length="299" mass="33736">MPFIARSVDTDTATAHCVERRGWVSSPDTRGTIDIIWPCLTTISLVLWTMLHLNIPAPSDTTRHLAFRKLRWLLFGLLAPELVMMFAFAQFTSAQQSVRDMRTLNQTQWTLVHGFYADSGGFQLHLHGYKPFPITAKQVVYLTQHGHIDMPTITKREINDKSKANGETKVLTFIQSGWLITKLFARAISGLEITPYELTTVALLICSFTTLALWWHKPLDVRSPTTVYSKQDIKAIIGQADDTTGLVFTDTPLDFIENNIYWSRKAHESLLQLVLDLGLQSFPIDSQCSMNRISAGASH</sequence>